<dbReference type="EMBL" id="JBFARM010000020">
    <property type="protein sequence ID" value="MEV4292701.1"/>
    <property type="molecule type" value="Genomic_DNA"/>
</dbReference>
<dbReference type="Proteomes" id="UP001552427">
    <property type="component" value="Unassembled WGS sequence"/>
</dbReference>
<sequence length="142" mass="15653">MDIMIGRSRESDHLLIPVLGRSFPGSADPWDASWLRTPVHVRAGGFTADLDARLRLPELRAFRTELERVHERVEGTAVLSSLEHWIELSVECRPTGALAVSGTVRDDPSSGNTLSFEIEGLDQTDLPPLVAALLAVEERFPL</sequence>
<protein>
    <submittedName>
        <fullName evidence="1">Uncharacterized protein</fullName>
    </submittedName>
</protein>
<evidence type="ECO:0000313" key="1">
    <source>
        <dbReference type="EMBL" id="MEV4292701.1"/>
    </source>
</evidence>
<proteinExistence type="predicted"/>
<keyword evidence="2" id="KW-1185">Reference proteome</keyword>
<dbReference type="Pfam" id="PF24716">
    <property type="entry name" value="WapI"/>
    <property type="match status" value="1"/>
</dbReference>
<evidence type="ECO:0000313" key="2">
    <source>
        <dbReference type="Proteomes" id="UP001552427"/>
    </source>
</evidence>
<reference evidence="1 2" key="1">
    <citation type="submission" date="2024-06" db="EMBL/GenBank/DDBJ databases">
        <title>The Natural Products Discovery Center: Release of the First 8490 Sequenced Strains for Exploring Actinobacteria Biosynthetic Diversity.</title>
        <authorList>
            <person name="Kalkreuter E."/>
            <person name="Kautsar S.A."/>
            <person name="Yang D."/>
            <person name="Bader C.D."/>
            <person name="Teijaro C.N."/>
            <person name="Fluegel L."/>
            <person name="Davis C.M."/>
            <person name="Simpson J.R."/>
            <person name="Lauterbach L."/>
            <person name="Steele A.D."/>
            <person name="Gui C."/>
            <person name="Meng S."/>
            <person name="Li G."/>
            <person name="Viehrig K."/>
            <person name="Ye F."/>
            <person name="Su P."/>
            <person name="Kiefer A.F."/>
            <person name="Nichols A."/>
            <person name="Cepeda A.J."/>
            <person name="Yan W."/>
            <person name="Fan B."/>
            <person name="Jiang Y."/>
            <person name="Adhikari A."/>
            <person name="Zheng C.-J."/>
            <person name="Schuster L."/>
            <person name="Cowan T.M."/>
            <person name="Smanski M.J."/>
            <person name="Chevrette M.G."/>
            <person name="De Carvalho L.P.S."/>
            <person name="Shen B."/>
        </authorList>
    </citation>
    <scope>NUCLEOTIDE SEQUENCE [LARGE SCALE GENOMIC DNA]</scope>
    <source>
        <strain evidence="1 2">NPDC049574</strain>
    </source>
</reference>
<gene>
    <name evidence="1" type="ORF">AB0K40_44950</name>
</gene>
<dbReference type="InterPro" id="IPR056510">
    <property type="entry name" value="WapI"/>
</dbReference>
<accession>A0ABV3HJH7</accession>
<name>A0ABV3HJH7_9ACTN</name>
<comment type="caution">
    <text evidence="1">The sequence shown here is derived from an EMBL/GenBank/DDBJ whole genome shotgun (WGS) entry which is preliminary data.</text>
</comment>
<organism evidence="1 2">
    <name type="scientific">Nonomuraea bangladeshensis</name>
    <dbReference type="NCBI Taxonomy" id="404385"/>
    <lineage>
        <taxon>Bacteria</taxon>
        <taxon>Bacillati</taxon>
        <taxon>Actinomycetota</taxon>
        <taxon>Actinomycetes</taxon>
        <taxon>Streptosporangiales</taxon>
        <taxon>Streptosporangiaceae</taxon>
        <taxon>Nonomuraea</taxon>
    </lineage>
</organism>